<evidence type="ECO:0000313" key="1">
    <source>
        <dbReference type="EMBL" id="CAJ2514039.1"/>
    </source>
</evidence>
<gene>
    <name evidence="1" type="ORF">KHLLAP_LOCUS14507</name>
</gene>
<dbReference type="GO" id="GO:0016757">
    <property type="term" value="F:glycosyltransferase activity"/>
    <property type="evidence" value="ECO:0007669"/>
    <property type="project" value="InterPro"/>
</dbReference>
<accession>A0AAI8W0C1</accession>
<name>A0AAI8W0C1_9PEZI</name>
<keyword evidence="2" id="KW-1185">Reference proteome</keyword>
<comment type="caution">
    <text evidence="1">The sequence shown here is derived from an EMBL/GenBank/DDBJ whole genome shotgun (WGS) entry which is preliminary data.</text>
</comment>
<dbReference type="Pfam" id="PF05704">
    <property type="entry name" value="Caps_synth"/>
    <property type="match status" value="1"/>
</dbReference>
<sequence length="405" mass="45068">MRSTYGDFEPPTGCITVDVSKLDLRPDEDIVKELTGKPHPVTSEKNLCMSGSASNGTLHLSLDQSADTSRDTGFGDMPAYNQRNLINWYRRYGKSGWQVRLVDAIPGSPNNARNFVTDENLPAAYLENTLDGDWKPQWQSDLVRFPLLLRYGGIYVDPSTILLHSLGQVWDLVASPQTPYEFFCMRNGGDDSAQLTNFFFGCRANNALVQLAHKLYLHLWEGATNSAGMHKHPLIAFAGLIKVSTGMRFHGVKMPLDMDEVTDYLTQGIVITAILHTKDEEAGWDGPEYFREKCFTLDMLSDAMIVDQYTGFDGERGARMLALPVDASVITNEEEMELHKETATLVTDIVTRGFCLKLPTGAINKYVAGGALAHYWKLSNAAGDHVDAKPGTWAAYLRHASVYWD</sequence>
<organism evidence="1 2">
    <name type="scientific">Anthostomella pinea</name>
    <dbReference type="NCBI Taxonomy" id="933095"/>
    <lineage>
        <taxon>Eukaryota</taxon>
        <taxon>Fungi</taxon>
        <taxon>Dikarya</taxon>
        <taxon>Ascomycota</taxon>
        <taxon>Pezizomycotina</taxon>
        <taxon>Sordariomycetes</taxon>
        <taxon>Xylariomycetidae</taxon>
        <taxon>Xylariales</taxon>
        <taxon>Xylariaceae</taxon>
        <taxon>Anthostomella</taxon>
    </lineage>
</organism>
<dbReference type="AlphaFoldDB" id="A0AAI8W0C1"/>
<proteinExistence type="predicted"/>
<reference evidence="1" key="1">
    <citation type="submission" date="2023-10" db="EMBL/GenBank/DDBJ databases">
        <authorList>
            <person name="Hackl T."/>
        </authorList>
    </citation>
    <scope>NUCLEOTIDE SEQUENCE</scope>
</reference>
<dbReference type="Proteomes" id="UP001295740">
    <property type="component" value="Unassembled WGS sequence"/>
</dbReference>
<evidence type="ECO:0000313" key="2">
    <source>
        <dbReference type="Proteomes" id="UP001295740"/>
    </source>
</evidence>
<dbReference type="EMBL" id="CAUWAG010000020">
    <property type="protein sequence ID" value="CAJ2514039.1"/>
    <property type="molecule type" value="Genomic_DNA"/>
</dbReference>
<dbReference type="SUPFAM" id="SSF53448">
    <property type="entry name" value="Nucleotide-diphospho-sugar transferases"/>
    <property type="match status" value="1"/>
</dbReference>
<dbReference type="InterPro" id="IPR008441">
    <property type="entry name" value="AfumC-like_glycosyl_Trfase"/>
</dbReference>
<dbReference type="Gene3D" id="3.90.550.20">
    <property type="match status" value="1"/>
</dbReference>
<protein>
    <submittedName>
        <fullName evidence="1">Uu.00g021580.m01.CDS01</fullName>
    </submittedName>
</protein>
<dbReference type="InterPro" id="IPR029044">
    <property type="entry name" value="Nucleotide-diphossugar_trans"/>
</dbReference>